<proteinExistence type="predicted"/>
<organism evidence="1 2">
    <name type="scientific">Mucuna pruriens</name>
    <name type="common">Velvet bean</name>
    <name type="synonym">Dolichos pruriens</name>
    <dbReference type="NCBI Taxonomy" id="157652"/>
    <lineage>
        <taxon>Eukaryota</taxon>
        <taxon>Viridiplantae</taxon>
        <taxon>Streptophyta</taxon>
        <taxon>Embryophyta</taxon>
        <taxon>Tracheophyta</taxon>
        <taxon>Spermatophyta</taxon>
        <taxon>Magnoliopsida</taxon>
        <taxon>eudicotyledons</taxon>
        <taxon>Gunneridae</taxon>
        <taxon>Pentapetalae</taxon>
        <taxon>rosids</taxon>
        <taxon>fabids</taxon>
        <taxon>Fabales</taxon>
        <taxon>Fabaceae</taxon>
        <taxon>Papilionoideae</taxon>
        <taxon>50 kb inversion clade</taxon>
        <taxon>NPAAA clade</taxon>
        <taxon>indigoferoid/millettioid clade</taxon>
        <taxon>Phaseoleae</taxon>
        <taxon>Mucuna</taxon>
    </lineage>
</organism>
<dbReference type="OrthoDB" id="778454at2759"/>
<dbReference type="Proteomes" id="UP000257109">
    <property type="component" value="Unassembled WGS sequence"/>
</dbReference>
<gene>
    <name evidence="1" type="ORF">CR513_47449</name>
</gene>
<reference evidence="1" key="1">
    <citation type="submission" date="2018-05" db="EMBL/GenBank/DDBJ databases">
        <title>Draft genome of Mucuna pruriens seed.</title>
        <authorList>
            <person name="Nnadi N.E."/>
            <person name="Vos R."/>
            <person name="Hasami M.H."/>
            <person name="Devisetty U.K."/>
            <person name="Aguiy J.C."/>
        </authorList>
    </citation>
    <scope>NUCLEOTIDE SEQUENCE [LARGE SCALE GENOMIC DNA]</scope>
    <source>
        <strain evidence="1">JCA_2017</strain>
    </source>
</reference>
<evidence type="ECO:0000313" key="1">
    <source>
        <dbReference type="EMBL" id="RDX72995.1"/>
    </source>
</evidence>
<name>A0A371F415_MUCPR</name>
<comment type="caution">
    <text evidence="1">The sequence shown here is derived from an EMBL/GenBank/DDBJ whole genome shotgun (WGS) entry which is preliminary data.</text>
</comment>
<feature type="non-terminal residue" evidence="1">
    <location>
        <position position="1"/>
    </location>
</feature>
<keyword evidence="2" id="KW-1185">Reference proteome</keyword>
<protein>
    <submittedName>
        <fullName evidence="1">Uncharacterized protein</fullName>
    </submittedName>
</protein>
<dbReference type="AlphaFoldDB" id="A0A371F415"/>
<evidence type="ECO:0000313" key="2">
    <source>
        <dbReference type="Proteomes" id="UP000257109"/>
    </source>
</evidence>
<accession>A0A371F415</accession>
<sequence length="323" mass="36659">MSLIEEAYGARKIIRGRHLSRSRRCKSRIEKPKVVKGDRLVSQGTLMDPILNVLTIDGEPSPFFNVADFEIPRTTIPTTATIGSTTGQYSPLMEEWMKQMNANNMQFQQNLNAIIQDLKMQVGQLATWVSQLQSTGFGNLSSQTIPNPKGGVSVVTLRSGRELPQKFKPKPRPARVVPLPFPAWTVPVRKSETDEDLLKMFWRVEINIPLLNAIKQIPKHAKFLKELCMHKRKKLKGGFEMGGVVSKSLSDHNKSCQRSVETLEFSLFHAPLAIVPLQIRFLCARYGGQNIWERIYLDSGMTVFYDCENKDRRACRDPFNGIQ</sequence>
<dbReference type="EMBL" id="QJKJ01010691">
    <property type="protein sequence ID" value="RDX72995.1"/>
    <property type="molecule type" value="Genomic_DNA"/>
</dbReference>